<accession>A0A5C5VJB1</accession>
<gene>
    <name evidence="2" type="ORF">Enr8_03900</name>
</gene>
<sequence>MPRCKFCKFKSDDPRLMHWHLRWSHARNQRSASQFVRWWFFKPKAKSQKPKAESGKRKAESGKE</sequence>
<protein>
    <submittedName>
        <fullName evidence="2">Uncharacterized protein</fullName>
    </submittedName>
</protein>
<dbReference type="Proteomes" id="UP000318878">
    <property type="component" value="Unassembled WGS sequence"/>
</dbReference>
<evidence type="ECO:0000313" key="2">
    <source>
        <dbReference type="EMBL" id="TWT38696.1"/>
    </source>
</evidence>
<name>A0A5C5VJB1_9BACT</name>
<feature type="compositionally biased region" description="Basic and acidic residues" evidence="1">
    <location>
        <begin position="50"/>
        <end position="64"/>
    </location>
</feature>
<organism evidence="2 3">
    <name type="scientific">Blastopirellula retiformator</name>
    <dbReference type="NCBI Taxonomy" id="2527970"/>
    <lineage>
        <taxon>Bacteria</taxon>
        <taxon>Pseudomonadati</taxon>
        <taxon>Planctomycetota</taxon>
        <taxon>Planctomycetia</taxon>
        <taxon>Pirellulales</taxon>
        <taxon>Pirellulaceae</taxon>
        <taxon>Blastopirellula</taxon>
    </lineage>
</organism>
<proteinExistence type="predicted"/>
<dbReference type="RefSeq" id="WP_146428927.1">
    <property type="nucleotide sequence ID" value="NZ_SJPF01000001.1"/>
</dbReference>
<reference evidence="2 3" key="1">
    <citation type="submission" date="2019-02" db="EMBL/GenBank/DDBJ databases">
        <title>Deep-cultivation of Planctomycetes and their phenomic and genomic characterization uncovers novel biology.</title>
        <authorList>
            <person name="Wiegand S."/>
            <person name="Jogler M."/>
            <person name="Boedeker C."/>
            <person name="Pinto D."/>
            <person name="Vollmers J."/>
            <person name="Rivas-Marin E."/>
            <person name="Kohn T."/>
            <person name="Peeters S.H."/>
            <person name="Heuer A."/>
            <person name="Rast P."/>
            <person name="Oberbeckmann S."/>
            <person name="Bunk B."/>
            <person name="Jeske O."/>
            <person name="Meyerdierks A."/>
            <person name="Storesund J.E."/>
            <person name="Kallscheuer N."/>
            <person name="Luecker S."/>
            <person name="Lage O.M."/>
            <person name="Pohl T."/>
            <person name="Merkel B.J."/>
            <person name="Hornburger P."/>
            <person name="Mueller R.-W."/>
            <person name="Bruemmer F."/>
            <person name="Labrenz M."/>
            <person name="Spormann A.M."/>
            <person name="Op Den Camp H."/>
            <person name="Overmann J."/>
            <person name="Amann R."/>
            <person name="Jetten M.S.M."/>
            <person name="Mascher T."/>
            <person name="Medema M.H."/>
            <person name="Devos D.P."/>
            <person name="Kaster A.-K."/>
            <person name="Ovreas L."/>
            <person name="Rohde M."/>
            <person name="Galperin M.Y."/>
            <person name="Jogler C."/>
        </authorList>
    </citation>
    <scope>NUCLEOTIDE SEQUENCE [LARGE SCALE GENOMIC DNA]</scope>
    <source>
        <strain evidence="2 3">Enr8</strain>
    </source>
</reference>
<comment type="caution">
    <text evidence="2">The sequence shown here is derived from an EMBL/GenBank/DDBJ whole genome shotgun (WGS) entry which is preliminary data.</text>
</comment>
<keyword evidence="3" id="KW-1185">Reference proteome</keyword>
<dbReference type="AlphaFoldDB" id="A0A5C5VJB1"/>
<feature type="region of interest" description="Disordered" evidence="1">
    <location>
        <begin position="44"/>
        <end position="64"/>
    </location>
</feature>
<evidence type="ECO:0000256" key="1">
    <source>
        <dbReference type="SAM" id="MobiDB-lite"/>
    </source>
</evidence>
<dbReference type="EMBL" id="SJPF01000001">
    <property type="protein sequence ID" value="TWT38696.1"/>
    <property type="molecule type" value="Genomic_DNA"/>
</dbReference>
<evidence type="ECO:0000313" key="3">
    <source>
        <dbReference type="Proteomes" id="UP000318878"/>
    </source>
</evidence>